<dbReference type="GO" id="GO:0051536">
    <property type="term" value="F:iron-sulfur cluster binding"/>
    <property type="evidence" value="ECO:0007669"/>
    <property type="project" value="InterPro"/>
</dbReference>
<protein>
    <submittedName>
        <fullName evidence="2">NifU-like N-terminal domain protein</fullName>
    </submittedName>
</protein>
<dbReference type="Pfam" id="PF01592">
    <property type="entry name" value="NifU_N"/>
    <property type="match status" value="1"/>
</dbReference>
<dbReference type="CDD" id="cd06664">
    <property type="entry name" value="IscU_like"/>
    <property type="match status" value="1"/>
</dbReference>
<reference evidence="2" key="1">
    <citation type="submission" date="2018-07" db="EMBL/GenBank/DDBJ databases">
        <authorList>
            <consortium name="Genoscope - CEA"/>
            <person name="William W."/>
        </authorList>
    </citation>
    <scope>NUCLEOTIDE SEQUENCE</scope>
    <source>
        <strain evidence="2">IK1</strain>
    </source>
</reference>
<sequence>MKGDLEDFVQELQEKIFEETKATYGEAAFERWLNPKYHGRMEDADGYARVRGSCGDTMEIFLKFEGDKVGTALFDTDGCGSSAVCGSFAAEMSLGKTPDELIDLTGEAILERLGGLPEEEQHCAMLAGETLQEALNDYMLKQTRKAGGPSERG</sequence>
<dbReference type="SUPFAM" id="SSF82649">
    <property type="entry name" value="SufE/NifU"/>
    <property type="match status" value="1"/>
</dbReference>
<gene>
    <name evidence="2" type="ORF">TRIP_B200442</name>
</gene>
<accession>A0A653A3S7</accession>
<organism evidence="2">
    <name type="scientific">Uncultured Desulfatiglans sp</name>
    <dbReference type="NCBI Taxonomy" id="1748965"/>
    <lineage>
        <taxon>Bacteria</taxon>
        <taxon>Pseudomonadati</taxon>
        <taxon>Thermodesulfobacteriota</taxon>
        <taxon>Desulfobacteria</taxon>
        <taxon>Desulfatiglandales</taxon>
        <taxon>Desulfatiglandaceae</taxon>
        <taxon>Desulfatiglans</taxon>
        <taxon>environmental samples</taxon>
    </lineage>
</organism>
<dbReference type="GO" id="GO:0005506">
    <property type="term" value="F:iron ion binding"/>
    <property type="evidence" value="ECO:0007669"/>
    <property type="project" value="InterPro"/>
</dbReference>
<dbReference type="AlphaFoldDB" id="A0A653A3S7"/>
<dbReference type="InterPro" id="IPR002871">
    <property type="entry name" value="NIF_FeS_clus_asmbl_NifU_N"/>
</dbReference>
<dbReference type="PANTHER" id="PTHR10093">
    <property type="entry name" value="IRON-SULFUR CLUSTER ASSEMBLY ENZYME NIFU HOMOLOG"/>
    <property type="match status" value="1"/>
</dbReference>
<evidence type="ECO:0000313" key="2">
    <source>
        <dbReference type="EMBL" id="VBB42302.1"/>
    </source>
</evidence>
<feature type="domain" description="NIF system FeS cluster assembly NifU N-terminal" evidence="1">
    <location>
        <begin position="24"/>
        <end position="143"/>
    </location>
</feature>
<dbReference type="Gene3D" id="3.90.1010.10">
    <property type="match status" value="1"/>
</dbReference>
<dbReference type="GO" id="GO:0016226">
    <property type="term" value="P:iron-sulfur cluster assembly"/>
    <property type="evidence" value="ECO:0007669"/>
    <property type="project" value="InterPro"/>
</dbReference>
<evidence type="ECO:0000259" key="1">
    <source>
        <dbReference type="Pfam" id="PF01592"/>
    </source>
</evidence>
<name>A0A653A3S7_UNCDX</name>
<proteinExistence type="predicted"/>
<dbReference type="EMBL" id="UPXX01000013">
    <property type="protein sequence ID" value="VBB42302.1"/>
    <property type="molecule type" value="Genomic_DNA"/>
</dbReference>